<dbReference type="GO" id="GO:0004518">
    <property type="term" value="F:nuclease activity"/>
    <property type="evidence" value="ECO:0007669"/>
    <property type="project" value="UniProtKB-KW"/>
</dbReference>
<sequence>MKMTGSKCLLDTSVIIHSFKNNKQVRDRLETFDELYVNDIAIGELYHGAYSSLDPQKHINQVQLFLSSCFVIGVDTYTATIYGRLKTDLKRRGKPIPENDIWIAASSLAYNLPLFTTDKHFELLELELIPFSQ</sequence>
<dbReference type="SUPFAM" id="SSF88723">
    <property type="entry name" value="PIN domain-like"/>
    <property type="match status" value="1"/>
</dbReference>
<keyword evidence="5" id="KW-0378">Hydrolase</keyword>
<dbReference type="InterPro" id="IPR002716">
    <property type="entry name" value="PIN_dom"/>
</dbReference>
<evidence type="ECO:0000256" key="1">
    <source>
        <dbReference type="ARBA" id="ARBA00001946"/>
    </source>
</evidence>
<evidence type="ECO:0000256" key="4">
    <source>
        <dbReference type="ARBA" id="ARBA00022723"/>
    </source>
</evidence>
<evidence type="ECO:0000256" key="3">
    <source>
        <dbReference type="ARBA" id="ARBA00022722"/>
    </source>
</evidence>
<proteinExistence type="inferred from homology"/>
<organism evidence="9 10">
    <name type="scientific">Mucilaginibacter psychrotolerans</name>
    <dbReference type="NCBI Taxonomy" id="1524096"/>
    <lineage>
        <taxon>Bacteria</taxon>
        <taxon>Pseudomonadati</taxon>
        <taxon>Bacteroidota</taxon>
        <taxon>Sphingobacteriia</taxon>
        <taxon>Sphingobacteriales</taxon>
        <taxon>Sphingobacteriaceae</taxon>
        <taxon>Mucilaginibacter</taxon>
    </lineage>
</organism>
<dbReference type="CDD" id="cd18753">
    <property type="entry name" value="PIN_VapC4-5_FitB-like"/>
    <property type="match status" value="1"/>
</dbReference>
<dbReference type="InterPro" id="IPR050556">
    <property type="entry name" value="Type_II_TA_system_RNase"/>
</dbReference>
<keyword evidence="2" id="KW-1277">Toxin-antitoxin system</keyword>
<keyword evidence="6" id="KW-0460">Magnesium</keyword>
<reference evidence="9 10" key="1">
    <citation type="journal article" date="2017" name="Int. J. Syst. Evol. Microbiol.">
        <title>Mucilaginibacterpsychrotolerans sp. nov., isolated from peatlands.</title>
        <authorList>
            <person name="Deng Y."/>
            <person name="Shen L."/>
            <person name="Xu B."/>
            <person name="Liu Y."/>
            <person name="Gu Z."/>
            <person name="Liu H."/>
            <person name="Zhou Y."/>
        </authorList>
    </citation>
    <scope>NUCLEOTIDE SEQUENCE [LARGE SCALE GENOMIC DNA]</scope>
    <source>
        <strain evidence="9 10">NH7-4</strain>
    </source>
</reference>
<evidence type="ECO:0000256" key="2">
    <source>
        <dbReference type="ARBA" id="ARBA00022649"/>
    </source>
</evidence>
<comment type="caution">
    <text evidence="9">The sequence shown here is derived from an EMBL/GenBank/DDBJ whole genome shotgun (WGS) entry which is preliminary data.</text>
</comment>
<dbReference type="AlphaFoldDB" id="A0A4Y8S424"/>
<keyword evidence="10" id="KW-1185">Reference proteome</keyword>
<dbReference type="EMBL" id="SOZE01000040">
    <property type="protein sequence ID" value="TFF33698.1"/>
    <property type="molecule type" value="Genomic_DNA"/>
</dbReference>
<dbReference type="PANTHER" id="PTHR33653:SF1">
    <property type="entry name" value="RIBONUCLEASE VAPC2"/>
    <property type="match status" value="1"/>
</dbReference>
<dbReference type="Gene3D" id="3.40.50.1010">
    <property type="entry name" value="5'-nuclease"/>
    <property type="match status" value="1"/>
</dbReference>
<evidence type="ECO:0000259" key="8">
    <source>
        <dbReference type="Pfam" id="PF01850"/>
    </source>
</evidence>
<feature type="domain" description="PIN" evidence="8">
    <location>
        <begin position="9"/>
        <end position="122"/>
    </location>
</feature>
<dbReference type="GO" id="GO:0046872">
    <property type="term" value="F:metal ion binding"/>
    <property type="evidence" value="ECO:0007669"/>
    <property type="project" value="UniProtKB-KW"/>
</dbReference>
<dbReference type="Pfam" id="PF01850">
    <property type="entry name" value="PIN"/>
    <property type="match status" value="1"/>
</dbReference>
<accession>A0A4Y8S424</accession>
<evidence type="ECO:0000256" key="6">
    <source>
        <dbReference type="ARBA" id="ARBA00022842"/>
    </source>
</evidence>
<gene>
    <name evidence="9" type="ORF">E2R66_24820</name>
</gene>
<evidence type="ECO:0000256" key="7">
    <source>
        <dbReference type="ARBA" id="ARBA00038093"/>
    </source>
</evidence>
<evidence type="ECO:0000256" key="5">
    <source>
        <dbReference type="ARBA" id="ARBA00022801"/>
    </source>
</evidence>
<keyword evidence="4" id="KW-0479">Metal-binding</keyword>
<name>A0A4Y8S424_9SPHI</name>
<evidence type="ECO:0000313" key="9">
    <source>
        <dbReference type="EMBL" id="TFF33698.1"/>
    </source>
</evidence>
<dbReference type="PANTHER" id="PTHR33653">
    <property type="entry name" value="RIBONUCLEASE VAPC2"/>
    <property type="match status" value="1"/>
</dbReference>
<evidence type="ECO:0000313" key="10">
    <source>
        <dbReference type="Proteomes" id="UP000297540"/>
    </source>
</evidence>
<comment type="cofactor">
    <cofactor evidence="1">
        <name>Mg(2+)</name>
        <dbReference type="ChEBI" id="CHEBI:18420"/>
    </cofactor>
</comment>
<keyword evidence="3" id="KW-0540">Nuclease</keyword>
<dbReference type="Proteomes" id="UP000297540">
    <property type="component" value="Unassembled WGS sequence"/>
</dbReference>
<dbReference type="InterPro" id="IPR029060">
    <property type="entry name" value="PIN-like_dom_sf"/>
</dbReference>
<protein>
    <submittedName>
        <fullName evidence="9">Type II toxin-antitoxin system VapC family toxin</fullName>
    </submittedName>
</protein>
<dbReference type="GO" id="GO:0016787">
    <property type="term" value="F:hydrolase activity"/>
    <property type="evidence" value="ECO:0007669"/>
    <property type="project" value="UniProtKB-KW"/>
</dbReference>
<comment type="similarity">
    <text evidence="7">Belongs to the PINc/VapC protein family.</text>
</comment>